<dbReference type="PANTHER" id="PTHR10593">
    <property type="entry name" value="SERINE/THREONINE-PROTEIN KINASE RIO"/>
    <property type="match status" value="1"/>
</dbReference>
<dbReference type="Pfam" id="PF22992">
    <property type="entry name" value="C2CH-4th_BIRD-IDD"/>
    <property type="match status" value="1"/>
</dbReference>
<dbReference type="PANTHER" id="PTHR10593:SF236">
    <property type="entry name" value="PROTEIN INDETERMINATE-DOMAIN 11"/>
    <property type="match status" value="1"/>
</dbReference>
<evidence type="ECO:0000259" key="10">
    <source>
        <dbReference type="PROSITE" id="PS50157"/>
    </source>
</evidence>
<evidence type="ECO:0000313" key="11">
    <source>
        <dbReference type="EMBL" id="KAJ6706427.1"/>
    </source>
</evidence>
<dbReference type="FunFam" id="3.30.160.60:FF:000131">
    <property type="entry name" value="protein indeterminate-domain 5, chloroplastic-like"/>
    <property type="match status" value="1"/>
</dbReference>
<dbReference type="GO" id="GO:0003700">
    <property type="term" value="F:DNA-binding transcription factor activity"/>
    <property type="evidence" value="ECO:0007669"/>
    <property type="project" value="TreeGrafter"/>
</dbReference>
<feature type="compositionally biased region" description="Polar residues" evidence="9">
    <location>
        <begin position="481"/>
        <end position="498"/>
    </location>
</feature>
<comment type="caution">
    <text evidence="11">The sequence shown here is derived from an EMBL/GenBank/DDBJ whole genome shotgun (WGS) entry which is preliminary data.</text>
</comment>
<evidence type="ECO:0000256" key="7">
    <source>
        <dbReference type="ARBA" id="ARBA00023163"/>
    </source>
</evidence>
<dbReference type="Pfam" id="PF00096">
    <property type="entry name" value="zf-C2H2"/>
    <property type="match status" value="1"/>
</dbReference>
<evidence type="ECO:0000256" key="8">
    <source>
        <dbReference type="PROSITE-ProRule" id="PRU00042"/>
    </source>
</evidence>
<gene>
    <name evidence="11" type="ORF">OIU79_010969</name>
</gene>
<name>A0A9Q0T9Y8_SALPP</name>
<dbReference type="SUPFAM" id="SSF57667">
    <property type="entry name" value="beta-beta-alpha zinc fingers"/>
    <property type="match status" value="1"/>
</dbReference>
<dbReference type="GO" id="GO:0003677">
    <property type="term" value="F:DNA binding"/>
    <property type="evidence" value="ECO:0007669"/>
    <property type="project" value="UniProtKB-KW"/>
</dbReference>
<dbReference type="InterPro" id="IPR055186">
    <property type="entry name" value="C2H2-2nd_BIRD-IDD"/>
</dbReference>
<evidence type="ECO:0000256" key="9">
    <source>
        <dbReference type="SAM" id="MobiDB-lite"/>
    </source>
</evidence>
<protein>
    <submittedName>
        <fullName evidence="11">PROTEIN INDETERMINATE-DOMAIN 7</fullName>
    </submittedName>
</protein>
<dbReference type="Pfam" id="PF22996">
    <property type="entry name" value="C2H2-2nd_BIRD-IDD"/>
    <property type="match status" value="1"/>
</dbReference>
<reference evidence="11" key="2">
    <citation type="journal article" date="2023" name="Int. J. Mol. Sci.">
        <title>De Novo Assembly and Annotation of 11 Diverse Shrub Willow (Salix) Genomes Reveals Novel Gene Organization in Sex-Linked Regions.</title>
        <authorList>
            <person name="Hyden B."/>
            <person name="Feng K."/>
            <person name="Yates T.B."/>
            <person name="Jawdy S."/>
            <person name="Cereghino C."/>
            <person name="Smart L.B."/>
            <person name="Muchero W."/>
        </authorList>
    </citation>
    <scope>NUCLEOTIDE SEQUENCE</scope>
    <source>
        <tissue evidence="11">Shoot tip</tissue>
    </source>
</reference>
<dbReference type="InterPro" id="IPR036236">
    <property type="entry name" value="Znf_C2H2_sf"/>
</dbReference>
<keyword evidence="5" id="KW-0805">Transcription regulation</keyword>
<accession>A0A9Q0T9Y8</accession>
<dbReference type="OrthoDB" id="6354171at2759"/>
<feature type="region of interest" description="Disordered" evidence="9">
    <location>
        <begin position="478"/>
        <end position="514"/>
    </location>
</feature>
<evidence type="ECO:0000256" key="5">
    <source>
        <dbReference type="ARBA" id="ARBA00023015"/>
    </source>
</evidence>
<reference evidence="11" key="1">
    <citation type="submission" date="2022-11" db="EMBL/GenBank/DDBJ databases">
        <authorList>
            <person name="Hyden B.L."/>
            <person name="Feng K."/>
            <person name="Yates T."/>
            <person name="Jawdy S."/>
            <person name="Smart L.B."/>
            <person name="Muchero W."/>
        </authorList>
    </citation>
    <scope>NUCLEOTIDE SEQUENCE</scope>
    <source>
        <tissue evidence="11">Shoot tip</tissue>
    </source>
</reference>
<dbReference type="GO" id="GO:0008270">
    <property type="term" value="F:zinc ion binding"/>
    <property type="evidence" value="ECO:0007669"/>
    <property type="project" value="UniProtKB-KW"/>
</dbReference>
<feature type="domain" description="C2H2-type" evidence="10">
    <location>
        <begin position="92"/>
        <end position="114"/>
    </location>
</feature>
<evidence type="ECO:0000313" key="12">
    <source>
        <dbReference type="Proteomes" id="UP001151532"/>
    </source>
</evidence>
<feature type="compositionally biased region" description="Low complexity" evidence="9">
    <location>
        <begin position="300"/>
        <end position="315"/>
    </location>
</feature>
<dbReference type="FunFam" id="3.30.160.60:FF:000554">
    <property type="entry name" value="protein indeterminate-domain 12-like"/>
    <property type="match status" value="1"/>
</dbReference>
<organism evidence="11 12">
    <name type="scientific">Salix purpurea</name>
    <name type="common">Purple osier willow</name>
    <dbReference type="NCBI Taxonomy" id="77065"/>
    <lineage>
        <taxon>Eukaryota</taxon>
        <taxon>Viridiplantae</taxon>
        <taxon>Streptophyta</taxon>
        <taxon>Embryophyta</taxon>
        <taxon>Tracheophyta</taxon>
        <taxon>Spermatophyta</taxon>
        <taxon>Magnoliopsida</taxon>
        <taxon>eudicotyledons</taxon>
        <taxon>Gunneridae</taxon>
        <taxon>Pentapetalae</taxon>
        <taxon>rosids</taxon>
        <taxon>fabids</taxon>
        <taxon>Malpighiales</taxon>
        <taxon>Salicaceae</taxon>
        <taxon>Saliceae</taxon>
        <taxon>Salix</taxon>
    </lineage>
</organism>
<keyword evidence="12" id="KW-1185">Reference proteome</keyword>
<dbReference type="Proteomes" id="UP001151532">
    <property type="component" value="Chromosome 3"/>
</dbReference>
<feature type="compositionally biased region" description="Polar residues" evidence="9">
    <location>
        <begin position="18"/>
        <end position="47"/>
    </location>
</feature>
<dbReference type="Pfam" id="PF22995">
    <property type="entry name" value="C2CH-3rd_BIRD-IDD"/>
    <property type="match status" value="1"/>
</dbReference>
<keyword evidence="2" id="KW-0677">Repeat</keyword>
<feature type="region of interest" description="Disordered" evidence="9">
    <location>
        <begin position="18"/>
        <end position="76"/>
    </location>
</feature>
<evidence type="ECO:0000256" key="4">
    <source>
        <dbReference type="ARBA" id="ARBA00022833"/>
    </source>
</evidence>
<keyword evidence="1" id="KW-0479">Metal-binding</keyword>
<dbReference type="AlphaFoldDB" id="A0A9Q0T9Y8"/>
<dbReference type="EMBL" id="JAPFFK010000016">
    <property type="protein sequence ID" value="KAJ6706427.1"/>
    <property type="molecule type" value="Genomic_DNA"/>
</dbReference>
<keyword evidence="3 8" id="KW-0863">Zinc-finger</keyword>
<dbReference type="InterPro" id="IPR055187">
    <property type="entry name" value="C2CH-3rd_BIRD-IDD"/>
</dbReference>
<keyword evidence="4" id="KW-0862">Zinc</keyword>
<sequence>MMRSLVFHEQQKQILQEENMSNLTSASGDQASVSSGNRNETETNYGVQAQHFAPPAQTQAPVKKKRNLPGNPDPDAEVIALSPKTLMATNRFVCEICKKGFQRDQNLQLHRRGHNLPWKLKQRTSNEIRKKVYVCPEPNCVHHDPSRALGDLTGIKKHFCRKHGEKKWKCGKCSKRYAVQSDWKAHAKTCGTREYRCECGTLFSRRDSFVTHRAFCDALAEEKARSMAGATTSQFLSTQPACSSNPHVVNLQMPQFSGQNLHVFSLKKEQQSSFRFRPDFPPWLACPPGLGAPGPPHYQSPIDHLSSSSSPSILSTRLGQEFTPTCQDMSPNPNPSPGPTLPQYHSGPSPHMSATALLQKAAQMGATVSSKPTGLMRPHYHQQQQEQAHVSANADNVSNTNTAGFGLNLSSREELASGGLFLSGSAPFGNKAGPPVVPSGAARSTGAVPPSGSLLTDMMDSLSSASGFEDPSFEDALGSSGVLNSTKDVNSSYSTSRTARNDHGSGSNGGNEGLTIDFLGSRPLSHSDIIMSMVGLSNCINSSHEQQTHKPWQV</sequence>
<dbReference type="InterPro" id="IPR055185">
    <property type="entry name" value="C2CH-4th_BIRD-IDD"/>
</dbReference>
<keyword evidence="7" id="KW-0804">Transcription</keyword>
<dbReference type="SMART" id="SM00355">
    <property type="entry name" value="ZnF_C2H2"/>
    <property type="match status" value="3"/>
</dbReference>
<dbReference type="PROSITE" id="PS50157">
    <property type="entry name" value="ZINC_FINGER_C2H2_2"/>
    <property type="match status" value="1"/>
</dbReference>
<evidence type="ECO:0000256" key="6">
    <source>
        <dbReference type="ARBA" id="ARBA00023125"/>
    </source>
</evidence>
<feature type="region of interest" description="Disordered" evidence="9">
    <location>
        <begin position="287"/>
        <end position="391"/>
    </location>
</feature>
<proteinExistence type="predicted"/>
<feature type="region of interest" description="Disordered" evidence="9">
    <location>
        <begin position="437"/>
        <end position="458"/>
    </location>
</feature>
<dbReference type="InterPro" id="IPR013087">
    <property type="entry name" value="Znf_C2H2_type"/>
</dbReference>
<evidence type="ECO:0000256" key="2">
    <source>
        <dbReference type="ARBA" id="ARBA00022737"/>
    </source>
</evidence>
<evidence type="ECO:0000256" key="1">
    <source>
        <dbReference type="ARBA" id="ARBA00022723"/>
    </source>
</evidence>
<feature type="compositionally biased region" description="Polar residues" evidence="9">
    <location>
        <begin position="381"/>
        <end position="391"/>
    </location>
</feature>
<dbReference type="GO" id="GO:0005634">
    <property type="term" value="C:nucleus"/>
    <property type="evidence" value="ECO:0007669"/>
    <property type="project" value="TreeGrafter"/>
</dbReference>
<dbReference type="Gene3D" id="3.30.160.60">
    <property type="entry name" value="Classic Zinc Finger"/>
    <property type="match status" value="2"/>
</dbReference>
<keyword evidence="6" id="KW-0238">DNA-binding</keyword>
<dbReference type="InterPro" id="IPR031140">
    <property type="entry name" value="IDD1-16"/>
</dbReference>
<evidence type="ECO:0000256" key="3">
    <source>
        <dbReference type="ARBA" id="ARBA00022771"/>
    </source>
</evidence>
<dbReference type="PROSITE" id="PS00028">
    <property type="entry name" value="ZINC_FINGER_C2H2_1"/>
    <property type="match status" value="1"/>
</dbReference>